<name>A0AAX7V4X6_ASTCA</name>
<dbReference type="GeneTree" id="ENSGT00940000165151"/>
<feature type="transmembrane region" description="Helical" evidence="7">
    <location>
        <begin position="180"/>
        <end position="203"/>
    </location>
</feature>
<reference evidence="8" key="3">
    <citation type="submission" date="2025-08" db="UniProtKB">
        <authorList>
            <consortium name="Ensembl"/>
        </authorList>
    </citation>
    <scope>IDENTIFICATION</scope>
</reference>
<evidence type="ECO:0000256" key="4">
    <source>
        <dbReference type="ARBA" id="ARBA00022989"/>
    </source>
</evidence>
<reference evidence="9" key="2">
    <citation type="submission" date="2023-03" db="EMBL/GenBank/DDBJ databases">
        <authorList>
            <consortium name="Wellcome Sanger Institute Data Sharing"/>
        </authorList>
    </citation>
    <scope>NUCLEOTIDE SEQUENCE [LARGE SCALE GENOMIC DNA]</scope>
</reference>
<reference evidence="8 9" key="1">
    <citation type="submission" date="2018-05" db="EMBL/GenBank/DDBJ databases">
        <authorList>
            <person name="Datahose"/>
        </authorList>
    </citation>
    <scope>NUCLEOTIDE SEQUENCE</scope>
</reference>
<protein>
    <recommendedName>
        <fullName evidence="6">Integral membrane protein GPR175</fullName>
    </recommendedName>
</protein>
<comment type="subcellular location">
    <subcellularLocation>
        <location evidence="1">Membrane</location>
        <topology evidence="1">Multi-pass membrane protein</topology>
    </subcellularLocation>
</comment>
<evidence type="ECO:0000256" key="7">
    <source>
        <dbReference type="SAM" id="Phobius"/>
    </source>
</evidence>
<feature type="transmembrane region" description="Helical" evidence="7">
    <location>
        <begin position="99"/>
        <end position="126"/>
    </location>
</feature>
<sequence>MLATVTTVVSFSQDNGSVSPTPLGNTTAFSTWQPDTQNNITKPHKCLQVLYEDIGESRVRFWDILLLVPNVAFFVFLMWKLPSARAKIRLTSSPIFVTFYLLVLWEITRFFLLAIELSVIILGLAFGHLESKSSIKRVLAITAVLALAYSVTQGTLEILYPDSHLSAEDFNIYGHGGRHFWLASSCFFFLVYSLIVILPKTPIRERISLPSKRSFYVYAAILSLLNLVQGLGSALLCAEVIEGLCCVDVTTFLYFSAFAPLIYVTFLKGFFGSEPKILFSYKSQVDEPDESDVHLPPTIAANLGRKEMNDQGLYYSSTQIDGSGPSSTRMVGAYLDDVASGPYGSSSVNSIEADRWRPVIV</sequence>
<feature type="transmembrane region" description="Helical" evidence="7">
    <location>
        <begin position="138"/>
        <end position="160"/>
    </location>
</feature>
<evidence type="ECO:0000313" key="9">
    <source>
        <dbReference type="Proteomes" id="UP000265100"/>
    </source>
</evidence>
<dbReference type="GO" id="GO:0005886">
    <property type="term" value="C:plasma membrane"/>
    <property type="evidence" value="ECO:0007669"/>
    <property type="project" value="TreeGrafter"/>
</dbReference>
<dbReference type="PANTHER" id="PTHR15876">
    <property type="entry name" value="TRANSMEMBRANE PROTEIN ADIPOCYTE-ASSOCIATED 1"/>
    <property type="match status" value="1"/>
</dbReference>
<dbReference type="AlphaFoldDB" id="A0AAX7V4X6"/>
<comment type="similarity">
    <text evidence="2">Belongs to the UPF0359 family.</text>
</comment>
<dbReference type="Proteomes" id="UP000265100">
    <property type="component" value="Chromosome 5"/>
</dbReference>
<dbReference type="Pfam" id="PF10160">
    <property type="entry name" value="Tmemb_40"/>
    <property type="match status" value="1"/>
</dbReference>
<dbReference type="Ensembl" id="ENSACLT00000057509.1">
    <property type="protein sequence ID" value="ENSACLP00000076660.1"/>
    <property type="gene ID" value="ENSACLG00000009944.2"/>
</dbReference>
<keyword evidence="3 7" id="KW-0812">Transmembrane</keyword>
<organism evidence="8 9">
    <name type="scientific">Astatotilapia calliptera</name>
    <name type="common">Eastern happy</name>
    <name type="synonym">Chromis callipterus</name>
    <dbReference type="NCBI Taxonomy" id="8154"/>
    <lineage>
        <taxon>Eukaryota</taxon>
        <taxon>Metazoa</taxon>
        <taxon>Chordata</taxon>
        <taxon>Craniata</taxon>
        <taxon>Vertebrata</taxon>
        <taxon>Euteleostomi</taxon>
        <taxon>Actinopterygii</taxon>
        <taxon>Neopterygii</taxon>
        <taxon>Teleostei</taxon>
        <taxon>Neoteleostei</taxon>
        <taxon>Acanthomorphata</taxon>
        <taxon>Ovalentaria</taxon>
        <taxon>Cichlomorphae</taxon>
        <taxon>Cichliformes</taxon>
        <taxon>Cichlidae</taxon>
        <taxon>African cichlids</taxon>
        <taxon>Pseudocrenilabrinae</taxon>
        <taxon>Haplochromini</taxon>
        <taxon>Astatotilapia</taxon>
    </lineage>
</organism>
<evidence type="ECO:0000256" key="3">
    <source>
        <dbReference type="ARBA" id="ARBA00022692"/>
    </source>
</evidence>
<reference evidence="8" key="4">
    <citation type="submission" date="2025-09" db="UniProtKB">
        <authorList>
            <consortium name="Ensembl"/>
        </authorList>
    </citation>
    <scope>IDENTIFICATION</scope>
</reference>
<feature type="transmembrane region" description="Helical" evidence="7">
    <location>
        <begin position="61"/>
        <end position="79"/>
    </location>
</feature>
<evidence type="ECO:0000256" key="1">
    <source>
        <dbReference type="ARBA" id="ARBA00004141"/>
    </source>
</evidence>
<dbReference type="PANTHER" id="PTHR15876:SF8">
    <property type="entry name" value="TRANSMEMBRANE PROTEIN ADIPOCYTE-ASSOCIATED 1"/>
    <property type="match status" value="1"/>
</dbReference>
<feature type="transmembrane region" description="Helical" evidence="7">
    <location>
        <begin position="215"/>
        <end position="241"/>
    </location>
</feature>
<keyword evidence="4 7" id="KW-1133">Transmembrane helix</keyword>
<evidence type="ECO:0000256" key="5">
    <source>
        <dbReference type="ARBA" id="ARBA00023136"/>
    </source>
</evidence>
<keyword evidence="9" id="KW-1185">Reference proteome</keyword>
<keyword evidence="5 7" id="KW-0472">Membrane</keyword>
<accession>A0AAX7V4X6</accession>
<feature type="transmembrane region" description="Helical" evidence="7">
    <location>
        <begin position="253"/>
        <end position="271"/>
    </location>
</feature>
<proteinExistence type="inferred from homology"/>
<evidence type="ECO:0000256" key="6">
    <source>
        <dbReference type="ARBA" id="ARBA00029849"/>
    </source>
</evidence>
<dbReference type="GO" id="GO:0004930">
    <property type="term" value="F:G protein-coupled receptor activity"/>
    <property type="evidence" value="ECO:0007669"/>
    <property type="project" value="TreeGrafter"/>
</dbReference>
<evidence type="ECO:0000256" key="2">
    <source>
        <dbReference type="ARBA" id="ARBA00010125"/>
    </source>
</evidence>
<dbReference type="InterPro" id="IPR018781">
    <property type="entry name" value="TPRA1/CAND2/CAND8"/>
</dbReference>
<evidence type="ECO:0000313" key="8">
    <source>
        <dbReference type="Ensembl" id="ENSACLP00000076660.1"/>
    </source>
</evidence>